<dbReference type="KEGG" id="xla:108716031"/>
<dbReference type="AlphaFoldDB" id="A0A8J0V9I1"/>
<evidence type="ECO:0000256" key="2">
    <source>
        <dbReference type="SAM" id="MobiDB-lite"/>
    </source>
</evidence>
<keyword evidence="5" id="KW-1185">Reference proteome</keyword>
<dbReference type="Pfam" id="PF14916">
    <property type="entry name" value="CCDC92"/>
    <property type="match status" value="1"/>
</dbReference>
<feature type="domain" description="Coiled coil protein 74 C-terminal" evidence="4">
    <location>
        <begin position="269"/>
        <end position="300"/>
    </location>
</feature>
<dbReference type="PANTHER" id="PTHR14882:SF5">
    <property type="entry name" value="COILED-COIL DOMAIN CONTAINING 74A"/>
    <property type="match status" value="1"/>
</dbReference>
<reference evidence="6" key="1">
    <citation type="submission" date="2025-08" db="UniProtKB">
        <authorList>
            <consortium name="RefSeq"/>
        </authorList>
    </citation>
    <scope>IDENTIFICATION</scope>
    <source>
        <strain evidence="6">J_2021</strain>
        <tissue evidence="6">Erythrocytes</tissue>
    </source>
</reference>
<evidence type="ECO:0000259" key="4">
    <source>
        <dbReference type="Pfam" id="PF14917"/>
    </source>
</evidence>
<name>A0A8J0V9I1_XENLA</name>
<dbReference type="PANTHER" id="PTHR14882">
    <property type="entry name" value="COILED-COIL DOMAIN-CONTAINING 74A"/>
    <property type="match status" value="1"/>
</dbReference>
<gene>
    <name evidence="6" type="primary">LOC108716031</name>
</gene>
<evidence type="ECO:0000313" key="6">
    <source>
        <dbReference type="RefSeq" id="XP_018117330.1"/>
    </source>
</evidence>
<keyword evidence="1" id="KW-0175">Coiled coil</keyword>
<evidence type="ECO:0000313" key="5">
    <source>
        <dbReference type="Proteomes" id="UP000186698"/>
    </source>
</evidence>
<dbReference type="InterPro" id="IPR039496">
    <property type="entry name" value="CCDC92/74_N"/>
</dbReference>
<sequence length="305" mass="34433">MSNSSMSSNSLSARSNDDPGSQSPPRLLTLAQVPPGLEPSACLAKKVSVLEKRIEFLQREHADTLHSLHQEIHLLNKQNSDLKYELVMREKNNEVHRSLATGSNTGVTPLLGSDGHASVLTKYQLNSDRQKMRQMYTGEEFHPGHTANTRMEVARRYQQPRKLASLGSAGSSSLNVEKTLSADPIPIVSLKPLFVQKSLSHPLRSQTMAEHEKIIWQLWTTNQQVTNELLQIKAFLSNVIQTEWNEESQTLAKAFLKHTIRVPPPKHYADCVIFPPLRQTLVSNFADRQRKVQAVQRSRFPKVLH</sequence>
<protein>
    <submittedName>
        <fullName evidence="6">Uncharacterized protein LOC108716031</fullName>
    </submittedName>
</protein>
<evidence type="ECO:0000259" key="3">
    <source>
        <dbReference type="Pfam" id="PF14916"/>
    </source>
</evidence>
<dbReference type="Proteomes" id="UP000186698">
    <property type="component" value="Chromosome 1L"/>
</dbReference>
<dbReference type="OrthoDB" id="2155209at2759"/>
<dbReference type="CTD" id="108716031"/>
<organism evidence="5 6">
    <name type="scientific">Xenopus laevis</name>
    <name type="common">African clawed frog</name>
    <dbReference type="NCBI Taxonomy" id="8355"/>
    <lineage>
        <taxon>Eukaryota</taxon>
        <taxon>Metazoa</taxon>
        <taxon>Chordata</taxon>
        <taxon>Craniata</taxon>
        <taxon>Vertebrata</taxon>
        <taxon>Euteleostomi</taxon>
        <taxon>Amphibia</taxon>
        <taxon>Batrachia</taxon>
        <taxon>Anura</taxon>
        <taxon>Pipoidea</taxon>
        <taxon>Pipidae</taxon>
        <taxon>Xenopodinae</taxon>
        <taxon>Xenopus</taxon>
        <taxon>Xenopus</taxon>
    </lineage>
</organism>
<dbReference type="InterPro" id="IPR040370">
    <property type="entry name" value="CCDC74A/CCDC74B/CCDC92"/>
</dbReference>
<dbReference type="InterPro" id="IPR029422">
    <property type="entry name" value="CCDC74_C"/>
</dbReference>
<feature type="compositionally biased region" description="Low complexity" evidence="2">
    <location>
        <begin position="1"/>
        <end position="14"/>
    </location>
</feature>
<feature type="domain" description="CCDC92/74 N-terminal" evidence="3">
    <location>
        <begin position="45"/>
        <end position="96"/>
    </location>
</feature>
<accession>A0A8J0V9I1</accession>
<dbReference type="RefSeq" id="XP_018117330.1">
    <property type="nucleotide sequence ID" value="XM_018261841.2"/>
</dbReference>
<feature type="region of interest" description="Disordered" evidence="2">
    <location>
        <begin position="1"/>
        <end position="27"/>
    </location>
</feature>
<evidence type="ECO:0000256" key="1">
    <source>
        <dbReference type="ARBA" id="ARBA00023054"/>
    </source>
</evidence>
<dbReference type="Pfam" id="PF14917">
    <property type="entry name" value="CCDC74_C"/>
    <property type="match status" value="1"/>
</dbReference>
<proteinExistence type="predicted"/>
<dbReference type="GeneID" id="108716031"/>